<gene>
    <name evidence="1" type="ORF">OH76DRAFT_1353721</name>
</gene>
<evidence type="ECO:0000313" key="2">
    <source>
        <dbReference type="Proteomes" id="UP000256964"/>
    </source>
</evidence>
<dbReference type="OrthoDB" id="2797114at2759"/>
<sequence>VVSTRNLLLFLDSQGRVIFAIGGQPADVAKWMENHDLMVEEYEYAEKHGKFPASGPNRRGTKAWNTGVSVGGGQPAPANIAMGSNEVLIERLRNHEAVKRAAGFMDRVFKTLQPDMYAYYEDYMGRLRRADPRLRPNWEPNVFAAATFNLGGQSIARIHTDDKNFAAGWCGIMAMGNFDYQKGGHMVLWDLKLVIEFPPGTVMFIPSAILRHSNTTIRCGEKRMSFTQFSAGGLFRWVDTGMQTQKDFFAQGGVHEKTGTQRWQENVRLFRTWQSVLAQANAR</sequence>
<feature type="non-terminal residue" evidence="1">
    <location>
        <position position="283"/>
    </location>
</feature>
<organism evidence="1 2">
    <name type="scientific">Lentinus brumalis</name>
    <dbReference type="NCBI Taxonomy" id="2498619"/>
    <lineage>
        <taxon>Eukaryota</taxon>
        <taxon>Fungi</taxon>
        <taxon>Dikarya</taxon>
        <taxon>Basidiomycota</taxon>
        <taxon>Agaricomycotina</taxon>
        <taxon>Agaricomycetes</taxon>
        <taxon>Polyporales</taxon>
        <taxon>Polyporaceae</taxon>
        <taxon>Lentinus</taxon>
    </lineage>
</organism>
<keyword evidence="2" id="KW-1185">Reference proteome</keyword>
<reference evidence="1 2" key="1">
    <citation type="journal article" date="2018" name="Biotechnol. Biofuels">
        <title>Integrative visual omics of the white-rot fungus Polyporus brumalis exposes the biotechnological potential of its oxidative enzymes for delignifying raw plant biomass.</title>
        <authorList>
            <person name="Miyauchi S."/>
            <person name="Rancon A."/>
            <person name="Drula E."/>
            <person name="Hage H."/>
            <person name="Chaduli D."/>
            <person name="Favel A."/>
            <person name="Grisel S."/>
            <person name="Henrissat B."/>
            <person name="Herpoel-Gimbert I."/>
            <person name="Ruiz-Duenas F.J."/>
            <person name="Chevret D."/>
            <person name="Hainaut M."/>
            <person name="Lin J."/>
            <person name="Wang M."/>
            <person name="Pangilinan J."/>
            <person name="Lipzen A."/>
            <person name="Lesage-Meessen L."/>
            <person name="Navarro D."/>
            <person name="Riley R."/>
            <person name="Grigoriev I.V."/>
            <person name="Zhou S."/>
            <person name="Raouche S."/>
            <person name="Rosso M.N."/>
        </authorList>
    </citation>
    <scope>NUCLEOTIDE SEQUENCE [LARGE SCALE GENOMIC DNA]</scope>
    <source>
        <strain evidence="1 2">BRFM 1820</strain>
    </source>
</reference>
<evidence type="ECO:0008006" key="3">
    <source>
        <dbReference type="Google" id="ProtNLM"/>
    </source>
</evidence>
<protein>
    <recommendedName>
        <fullName evidence="3">2OGFeDO JBP1/TET oxygenase domain-containing protein</fullName>
    </recommendedName>
</protein>
<proteinExistence type="predicted"/>
<dbReference type="Proteomes" id="UP000256964">
    <property type="component" value="Unassembled WGS sequence"/>
</dbReference>
<accession>A0A371D5H7</accession>
<name>A0A371D5H7_9APHY</name>
<dbReference type="STRING" id="139420.A0A371D5H7"/>
<dbReference type="EMBL" id="KZ857416">
    <property type="protein sequence ID" value="RDX47788.1"/>
    <property type="molecule type" value="Genomic_DNA"/>
</dbReference>
<dbReference type="AlphaFoldDB" id="A0A371D5H7"/>
<evidence type="ECO:0000313" key="1">
    <source>
        <dbReference type="EMBL" id="RDX47788.1"/>
    </source>
</evidence>
<dbReference type="Gene3D" id="3.60.130.30">
    <property type="match status" value="1"/>
</dbReference>